<comment type="caution">
    <text evidence="1">The sequence shown here is derived from an EMBL/GenBank/DDBJ whole genome shotgun (WGS) entry which is preliminary data.</text>
</comment>
<dbReference type="Proteomes" id="UP000256845">
    <property type="component" value="Unassembled WGS sequence"/>
</dbReference>
<evidence type="ECO:0000313" key="2">
    <source>
        <dbReference type="Proteomes" id="UP000256845"/>
    </source>
</evidence>
<dbReference type="EMBL" id="QRDW01000002">
    <property type="protein sequence ID" value="RED52542.1"/>
    <property type="molecule type" value="Genomic_DNA"/>
</dbReference>
<dbReference type="AlphaFoldDB" id="A0A3D9HSQ8"/>
<evidence type="ECO:0000313" key="1">
    <source>
        <dbReference type="EMBL" id="RED52542.1"/>
    </source>
</evidence>
<organism evidence="1 2">
    <name type="scientific">Aestuariispira insulae</name>
    <dbReference type="NCBI Taxonomy" id="1461337"/>
    <lineage>
        <taxon>Bacteria</taxon>
        <taxon>Pseudomonadati</taxon>
        <taxon>Pseudomonadota</taxon>
        <taxon>Alphaproteobacteria</taxon>
        <taxon>Rhodospirillales</taxon>
        <taxon>Kiloniellaceae</taxon>
        <taxon>Aestuariispira</taxon>
    </lineage>
</organism>
<reference evidence="1 2" key="1">
    <citation type="submission" date="2018-07" db="EMBL/GenBank/DDBJ databases">
        <title>Genomic Encyclopedia of Type Strains, Phase III (KMG-III): the genomes of soil and plant-associated and newly described type strains.</title>
        <authorList>
            <person name="Whitman W."/>
        </authorList>
    </citation>
    <scope>NUCLEOTIDE SEQUENCE [LARGE SCALE GENOMIC DNA]</scope>
    <source>
        <strain evidence="1 2">CECT 8488</strain>
    </source>
</reference>
<dbReference type="OrthoDB" id="7360198at2"/>
<keyword evidence="2" id="KW-1185">Reference proteome</keyword>
<gene>
    <name evidence="1" type="ORF">DFP90_102565</name>
</gene>
<sequence>MIRGLSFKIRILLILVSLGSMFPGTGMAEEIRLVGADIKSALENRTALYDDGAKQYFDDRGGTLYVSASGRREQGRWRVDGDEYCSHWGRGWDCYEMTGSGDRVSWRASFGKEYKAEMVAGNRL</sequence>
<accession>A0A3D9HSQ8</accession>
<protein>
    <submittedName>
        <fullName evidence="1">Uncharacterized protein</fullName>
    </submittedName>
</protein>
<dbReference type="RefSeq" id="WP_115936068.1">
    <property type="nucleotide sequence ID" value="NZ_QRDW01000002.1"/>
</dbReference>
<proteinExistence type="predicted"/>
<name>A0A3D9HSQ8_9PROT</name>